<evidence type="ECO:0000313" key="4">
    <source>
        <dbReference type="Proteomes" id="UP001156627"/>
    </source>
</evidence>
<proteinExistence type="predicted"/>
<protein>
    <recommendedName>
        <fullName evidence="2">SpoVT-AbrB domain-containing protein</fullName>
    </recommendedName>
</protein>
<dbReference type="Proteomes" id="UP001156627">
    <property type="component" value="Unassembled WGS sequence"/>
</dbReference>
<dbReference type="PROSITE" id="PS51740">
    <property type="entry name" value="SPOVT_ABRB"/>
    <property type="match status" value="1"/>
</dbReference>
<dbReference type="SMART" id="SM00966">
    <property type="entry name" value="SpoVT_AbrB"/>
    <property type="match status" value="1"/>
</dbReference>
<sequence>MCSFSFEPHLKVMHICITFVPESQSEGIAMTTLTVTARGQVTFRKDVLQHLGIKPGERIELDLLPDGRAELKAAKQTRAFRDLAGFLKGKTNGKVLSIEDIDAAIAEAGASAGKGKA</sequence>
<dbReference type="InterPro" id="IPR037914">
    <property type="entry name" value="SpoVT-AbrB_sf"/>
</dbReference>
<reference evidence="4" key="1">
    <citation type="journal article" date="2019" name="Int. J. Syst. Evol. Microbiol.">
        <title>The Global Catalogue of Microorganisms (GCM) 10K type strain sequencing project: providing services to taxonomists for standard genome sequencing and annotation.</title>
        <authorList>
            <consortium name="The Broad Institute Genomics Platform"/>
            <consortium name="The Broad Institute Genome Sequencing Center for Infectious Disease"/>
            <person name="Wu L."/>
            <person name="Ma J."/>
        </authorList>
    </citation>
    <scope>NUCLEOTIDE SEQUENCE [LARGE SCALE GENOMIC DNA]</scope>
    <source>
        <strain evidence="4">NBRC 111981</strain>
    </source>
</reference>
<gene>
    <name evidence="3" type="ORF">GCM10007898_29580</name>
</gene>
<keyword evidence="4" id="KW-1185">Reference proteome</keyword>
<dbReference type="EMBL" id="BSOA01000034">
    <property type="protein sequence ID" value="GLQ89385.1"/>
    <property type="molecule type" value="Genomic_DNA"/>
</dbReference>
<feature type="domain" description="SpoVT-AbrB" evidence="2">
    <location>
        <begin position="30"/>
        <end position="76"/>
    </location>
</feature>
<evidence type="ECO:0000313" key="3">
    <source>
        <dbReference type="EMBL" id="GLQ89385.1"/>
    </source>
</evidence>
<dbReference type="SUPFAM" id="SSF89447">
    <property type="entry name" value="AbrB/MazE/MraZ-like"/>
    <property type="match status" value="1"/>
</dbReference>
<keyword evidence="1" id="KW-0238">DNA-binding</keyword>
<name>A0ABQ5XFU0_9GAMM</name>
<accession>A0ABQ5XFU0</accession>
<evidence type="ECO:0000259" key="2">
    <source>
        <dbReference type="PROSITE" id="PS51740"/>
    </source>
</evidence>
<comment type="caution">
    <text evidence="3">The sequence shown here is derived from an EMBL/GenBank/DDBJ whole genome shotgun (WGS) entry which is preliminary data.</text>
</comment>
<dbReference type="InterPro" id="IPR007159">
    <property type="entry name" value="SpoVT-AbrB_dom"/>
</dbReference>
<dbReference type="Gene3D" id="2.10.260.10">
    <property type="match status" value="1"/>
</dbReference>
<evidence type="ECO:0000256" key="1">
    <source>
        <dbReference type="PROSITE-ProRule" id="PRU01076"/>
    </source>
</evidence>
<organism evidence="3 4">
    <name type="scientific">Dyella flagellata</name>
    <dbReference type="NCBI Taxonomy" id="1867833"/>
    <lineage>
        <taxon>Bacteria</taxon>
        <taxon>Pseudomonadati</taxon>
        <taxon>Pseudomonadota</taxon>
        <taxon>Gammaproteobacteria</taxon>
        <taxon>Lysobacterales</taxon>
        <taxon>Rhodanobacteraceae</taxon>
        <taxon>Dyella</taxon>
    </lineage>
</organism>